<dbReference type="OrthoDB" id="7870694at2"/>
<evidence type="ECO:0000313" key="2">
    <source>
        <dbReference type="EMBL" id="SDJ19995.1"/>
    </source>
</evidence>
<evidence type="ECO:0000313" key="3">
    <source>
        <dbReference type="Proteomes" id="UP000198683"/>
    </source>
</evidence>
<proteinExistence type="predicted"/>
<keyword evidence="1" id="KW-0812">Transmembrane</keyword>
<dbReference type="Proteomes" id="UP000198683">
    <property type="component" value="Unassembled WGS sequence"/>
</dbReference>
<sequence>MRHLSALALASVVHLLTLAFAAVGVWTVLREPGSLVSWLVGVPALAIGWGLRPRLGRLPADAEVLDHSTAPELYAAAARVADRVGVPRPEKIAVRDLATRTRYERVGLRRTPVLVVGLPLWLALPPALRVALLATAYARLPTGGERLVGEALTTLETWRDALLDAAEPLRARQDAHTAITASSLGAVGQPGTTYEVAGLLGRLLGRVFGGPVLLARYALARLAGADEPRARARQRALALRAAPERELDRLEELAADGGYLAPMQSAALRGLSPAAIRQDALARSGSCDSAELLDAAGSELIDRELKACYSRAIGGFGLIS</sequence>
<evidence type="ECO:0008006" key="4">
    <source>
        <dbReference type="Google" id="ProtNLM"/>
    </source>
</evidence>
<accession>A0A1G8RU50</accession>
<dbReference type="STRING" id="683260.SAMN05421874_10138"/>
<keyword evidence="1" id="KW-0472">Membrane</keyword>
<feature type="transmembrane region" description="Helical" evidence="1">
    <location>
        <begin position="31"/>
        <end position="51"/>
    </location>
</feature>
<organism evidence="2 3">
    <name type="scientific">Nonomuraea maritima</name>
    <dbReference type="NCBI Taxonomy" id="683260"/>
    <lineage>
        <taxon>Bacteria</taxon>
        <taxon>Bacillati</taxon>
        <taxon>Actinomycetota</taxon>
        <taxon>Actinomycetes</taxon>
        <taxon>Streptosporangiales</taxon>
        <taxon>Streptosporangiaceae</taxon>
        <taxon>Nonomuraea</taxon>
    </lineage>
</organism>
<keyword evidence="3" id="KW-1185">Reference proteome</keyword>
<gene>
    <name evidence="2" type="ORF">SAMN05421874_10138</name>
</gene>
<dbReference type="AlphaFoldDB" id="A0A1G8RU50"/>
<dbReference type="EMBL" id="FNFB01000001">
    <property type="protein sequence ID" value="SDJ19995.1"/>
    <property type="molecule type" value="Genomic_DNA"/>
</dbReference>
<dbReference type="RefSeq" id="WP_143021906.1">
    <property type="nucleotide sequence ID" value="NZ_FNFB01000001.1"/>
</dbReference>
<keyword evidence="1" id="KW-1133">Transmembrane helix</keyword>
<name>A0A1G8RU50_9ACTN</name>
<protein>
    <recommendedName>
        <fullName evidence="4">Zn-dependent protease with chaperone function</fullName>
    </recommendedName>
</protein>
<evidence type="ECO:0000256" key="1">
    <source>
        <dbReference type="SAM" id="Phobius"/>
    </source>
</evidence>
<reference evidence="2 3" key="1">
    <citation type="submission" date="2016-10" db="EMBL/GenBank/DDBJ databases">
        <authorList>
            <person name="de Groot N.N."/>
        </authorList>
    </citation>
    <scope>NUCLEOTIDE SEQUENCE [LARGE SCALE GENOMIC DNA]</scope>
    <source>
        <strain evidence="2 3">CGMCC 4.5681</strain>
    </source>
</reference>